<dbReference type="OrthoDB" id="539213at2759"/>
<evidence type="ECO:0000313" key="2">
    <source>
        <dbReference type="EMBL" id="EQC36586.1"/>
    </source>
</evidence>
<dbReference type="SUPFAM" id="SSF48403">
    <property type="entry name" value="Ankyrin repeat"/>
    <property type="match status" value="1"/>
</dbReference>
<dbReference type="RefSeq" id="XP_008610007.1">
    <property type="nucleotide sequence ID" value="XM_008611785.1"/>
</dbReference>
<dbReference type="Gene3D" id="2.70.50.40">
    <property type="entry name" value="GMP phosphodiesterase, delta subunit"/>
    <property type="match status" value="1"/>
</dbReference>
<dbReference type="Proteomes" id="UP000030762">
    <property type="component" value="Unassembled WGS sequence"/>
</dbReference>
<dbReference type="AlphaFoldDB" id="T0QPC5"/>
<dbReference type="InterPro" id="IPR037036">
    <property type="entry name" value="PDED_dom_sf"/>
</dbReference>
<sequence length="487" mass="53770">MLTPADARARTTPLPDGEELIVSPGLRFDAFAITNMAQSKTFFKAGCAVCPEASLALTLHETSGHIQCLLPDAFWTSHDFTFLVDFASTTARTHLHLVHCIYLGDQCIVESFSFGAIEHNVAYRWLVEWMNPFSFLSASDTTQPTHSDVFYFDNDTLLAHHRVSFQAVPEVGGHRENQLFDALEARALAPIRTALHHLARVPQMYKLTHDVLFDLIDDGAIDIARLLVDHGATLSGTCSDRLLTRALDRSDIEMVSYALDHGANVQSTIFGQTQLQRMVLAGNDAMVDVLVNAGAYVGNPCDLHDHIDRDCSRHCKVAEAPLVAAYTSNQPRMAQLLLDLHAPIDVAQKAAPRNNLLALCLLHVTDQCARRWHIQQLLERGAIATIRQPNQDGVTPYALATSMNEFMIRESFDFYTKATSDAPQDDNAADVCGQNAAAAWRLQTSTSIWELSPRGSTASSYEYDSDAPSSESDGDWTLVDDDVDMVH</sequence>
<accession>T0QPC5</accession>
<dbReference type="InterPro" id="IPR036770">
    <property type="entry name" value="Ankyrin_rpt-contain_sf"/>
</dbReference>
<gene>
    <name evidence="2" type="ORF">SDRG_06030</name>
</gene>
<proteinExistence type="predicted"/>
<dbReference type="Gene3D" id="1.25.40.20">
    <property type="entry name" value="Ankyrin repeat-containing domain"/>
    <property type="match status" value="1"/>
</dbReference>
<feature type="compositionally biased region" description="Polar residues" evidence="1">
    <location>
        <begin position="454"/>
        <end position="471"/>
    </location>
</feature>
<evidence type="ECO:0000256" key="1">
    <source>
        <dbReference type="SAM" id="MobiDB-lite"/>
    </source>
</evidence>
<reference evidence="2 3" key="1">
    <citation type="submission" date="2012-04" db="EMBL/GenBank/DDBJ databases">
        <title>The Genome Sequence of Saprolegnia declina VS20.</title>
        <authorList>
            <consortium name="The Broad Institute Genome Sequencing Platform"/>
            <person name="Russ C."/>
            <person name="Nusbaum C."/>
            <person name="Tyler B."/>
            <person name="van West P."/>
            <person name="Dieguez-Uribeondo J."/>
            <person name="de Bruijn I."/>
            <person name="Tripathy S."/>
            <person name="Jiang R."/>
            <person name="Young S.K."/>
            <person name="Zeng Q."/>
            <person name="Gargeya S."/>
            <person name="Fitzgerald M."/>
            <person name="Haas B."/>
            <person name="Abouelleil A."/>
            <person name="Alvarado L."/>
            <person name="Arachchi H.M."/>
            <person name="Berlin A."/>
            <person name="Chapman S.B."/>
            <person name="Goldberg J."/>
            <person name="Griggs A."/>
            <person name="Gujja S."/>
            <person name="Hansen M."/>
            <person name="Howarth C."/>
            <person name="Imamovic A."/>
            <person name="Larimer J."/>
            <person name="McCowen C."/>
            <person name="Montmayeur A."/>
            <person name="Murphy C."/>
            <person name="Neiman D."/>
            <person name="Pearson M."/>
            <person name="Priest M."/>
            <person name="Roberts A."/>
            <person name="Saif S."/>
            <person name="Shea T."/>
            <person name="Sisk P."/>
            <person name="Sykes S."/>
            <person name="Wortman J."/>
            <person name="Nusbaum C."/>
            <person name="Birren B."/>
        </authorList>
    </citation>
    <scope>NUCLEOTIDE SEQUENCE [LARGE SCALE GENOMIC DNA]</scope>
    <source>
        <strain evidence="2 3">VS20</strain>
    </source>
</reference>
<evidence type="ECO:0000313" key="3">
    <source>
        <dbReference type="Proteomes" id="UP000030762"/>
    </source>
</evidence>
<dbReference type="InParanoid" id="T0QPC5"/>
<dbReference type="OMA" id="GNPCDLH"/>
<feature type="region of interest" description="Disordered" evidence="1">
    <location>
        <begin position="454"/>
        <end position="487"/>
    </location>
</feature>
<dbReference type="VEuPathDB" id="FungiDB:SDRG_06030"/>
<dbReference type="EMBL" id="JH767147">
    <property type="protein sequence ID" value="EQC36586.1"/>
    <property type="molecule type" value="Genomic_DNA"/>
</dbReference>
<feature type="compositionally biased region" description="Acidic residues" evidence="1">
    <location>
        <begin position="472"/>
        <end position="487"/>
    </location>
</feature>
<keyword evidence="3" id="KW-1185">Reference proteome</keyword>
<dbReference type="GeneID" id="19946757"/>
<protein>
    <submittedName>
        <fullName evidence="2">Uncharacterized protein</fullName>
    </submittedName>
</protein>
<organism evidence="2 3">
    <name type="scientific">Saprolegnia diclina (strain VS20)</name>
    <dbReference type="NCBI Taxonomy" id="1156394"/>
    <lineage>
        <taxon>Eukaryota</taxon>
        <taxon>Sar</taxon>
        <taxon>Stramenopiles</taxon>
        <taxon>Oomycota</taxon>
        <taxon>Saprolegniomycetes</taxon>
        <taxon>Saprolegniales</taxon>
        <taxon>Saprolegniaceae</taxon>
        <taxon>Saprolegnia</taxon>
    </lineage>
</organism>
<name>T0QPC5_SAPDV</name>